<evidence type="ECO:0000256" key="7">
    <source>
        <dbReference type="ARBA" id="ARBA00023295"/>
    </source>
</evidence>
<dbReference type="Pfam" id="PF00686">
    <property type="entry name" value="CBM_20"/>
    <property type="match status" value="1"/>
</dbReference>
<reference evidence="14 15" key="1">
    <citation type="journal article" date="2020" name="G3 (Bethesda)">
        <title>Genetic Underpinnings of Host Manipulation by Ophiocordyceps as Revealed by Comparative Transcriptomics.</title>
        <authorList>
            <person name="Will I."/>
            <person name="Das B."/>
            <person name="Trinh T."/>
            <person name="Brachmann A."/>
            <person name="Ohm R.A."/>
            <person name="de Bekker C."/>
        </authorList>
    </citation>
    <scope>NUCLEOTIDE SEQUENCE [LARGE SCALE GENOMIC DNA]</scope>
    <source>
        <strain evidence="14 15">EC05</strain>
    </source>
</reference>
<gene>
    <name evidence="14" type="ORF">GQ602_006672</name>
</gene>
<evidence type="ECO:0000256" key="10">
    <source>
        <dbReference type="PIRSR" id="PIRSR001031-1"/>
    </source>
</evidence>
<comment type="catalytic activity">
    <reaction evidence="1 9">
        <text>Hydrolysis of terminal (1-&gt;4)-linked alpha-D-glucose residues successively from non-reducing ends of the chains with release of beta-D-glucose.</text>
        <dbReference type="EC" id="3.2.1.3"/>
    </reaction>
</comment>
<dbReference type="Gene3D" id="2.60.40.10">
    <property type="entry name" value="Immunoglobulins"/>
    <property type="match status" value="1"/>
</dbReference>
<evidence type="ECO:0000313" key="14">
    <source>
        <dbReference type="EMBL" id="KAF4582048.1"/>
    </source>
</evidence>
<evidence type="ECO:0000256" key="9">
    <source>
        <dbReference type="PIRNR" id="PIRNR001031"/>
    </source>
</evidence>
<dbReference type="InterPro" id="IPR002044">
    <property type="entry name" value="CBM20"/>
</dbReference>
<comment type="similarity">
    <text evidence="2 9">Belongs to the glycosyl hydrolase 15 family.</text>
</comment>
<dbReference type="InterPro" id="IPR046966">
    <property type="entry name" value="Glucoamylase_active_site"/>
</dbReference>
<dbReference type="Gene3D" id="1.50.10.10">
    <property type="match status" value="1"/>
</dbReference>
<dbReference type="GO" id="GO:0004339">
    <property type="term" value="F:glucan 1,4-alpha-glucosidase activity"/>
    <property type="evidence" value="ECO:0007669"/>
    <property type="project" value="UniProtKB-EC"/>
</dbReference>
<keyword evidence="5" id="KW-0325">Glycoprotein</keyword>
<evidence type="ECO:0000313" key="15">
    <source>
        <dbReference type="Proteomes" id="UP000562929"/>
    </source>
</evidence>
<dbReference type="PIRSF" id="PIRSF001031">
    <property type="entry name" value="Glu-a-glcsd_SBD"/>
    <property type="match status" value="1"/>
</dbReference>
<dbReference type="PANTHER" id="PTHR31616">
    <property type="entry name" value="TREHALASE"/>
    <property type="match status" value="1"/>
</dbReference>
<keyword evidence="6 9" id="KW-0119">Carbohydrate metabolism</keyword>
<keyword evidence="8 9" id="KW-0624">Polysaccharide degradation</keyword>
<dbReference type="GO" id="GO:2001070">
    <property type="term" value="F:starch binding"/>
    <property type="evidence" value="ECO:0007669"/>
    <property type="project" value="InterPro"/>
</dbReference>
<dbReference type="InterPro" id="IPR000165">
    <property type="entry name" value="Glucoamylase"/>
</dbReference>
<feature type="chain" id="PRO_5034038609" description="Glucoamylase" evidence="12">
    <location>
        <begin position="26"/>
        <end position="630"/>
    </location>
</feature>
<evidence type="ECO:0000256" key="11">
    <source>
        <dbReference type="PIRSR" id="PIRSR001031-2"/>
    </source>
</evidence>
<dbReference type="PROSITE" id="PS51166">
    <property type="entry name" value="CBM20"/>
    <property type="match status" value="1"/>
</dbReference>
<evidence type="ECO:0000256" key="6">
    <source>
        <dbReference type="ARBA" id="ARBA00023277"/>
    </source>
</evidence>
<dbReference type="SMART" id="SM01065">
    <property type="entry name" value="CBM_2"/>
    <property type="match status" value="1"/>
</dbReference>
<feature type="signal peptide" evidence="12">
    <location>
        <begin position="1"/>
        <end position="25"/>
    </location>
</feature>
<dbReference type="Pfam" id="PF00723">
    <property type="entry name" value="Glyco_hydro_15"/>
    <property type="match status" value="1"/>
</dbReference>
<dbReference type="OrthoDB" id="6123450at2759"/>
<dbReference type="PROSITE" id="PS00820">
    <property type="entry name" value="GLUCOAMYLASE"/>
    <property type="match status" value="1"/>
</dbReference>
<keyword evidence="7 9" id="KW-0326">Glycosidase</keyword>
<dbReference type="EMBL" id="JAACLJ010000008">
    <property type="protein sequence ID" value="KAF4582048.1"/>
    <property type="molecule type" value="Genomic_DNA"/>
</dbReference>
<dbReference type="GO" id="GO:0000324">
    <property type="term" value="C:fungal-type vacuole"/>
    <property type="evidence" value="ECO:0007669"/>
    <property type="project" value="TreeGrafter"/>
</dbReference>
<evidence type="ECO:0000256" key="1">
    <source>
        <dbReference type="ARBA" id="ARBA00001863"/>
    </source>
</evidence>
<evidence type="ECO:0000256" key="8">
    <source>
        <dbReference type="ARBA" id="ARBA00023326"/>
    </source>
</evidence>
<evidence type="ECO:0000256" key="2">
    <source>
        <dbReference type="ARBA" id="ARBA00006188"/>
    </source>
</evidence>
<feature type="binding site" evidence="11">
    <location>
        <position position="163"/>
    </location>
    <ligand>
        <name>substrate</name>
    </ligand>
</feature>
<dbReference type="Proteomes" id="UP000562929">
    <property type="component" value="Unassembled WGS sequence"/>
</dbReference>
<dbReference type="AlphaFoldDB" id="A0A8H4Q1Q6"/>
<accession>A0A8H4Q1Q6</accession>
<dbReference type="InterPro" id="IPR013783">
    <property type="entry name" value="Ig-like_fold"/>
</dbReference>
<dbReference type="EC" id="3.2.1.3" evidence="9"/>
<proteinExistence type="inferred from homology"/>
<dbReference type="FunFam" id="1.50.10.10:FF:000018">
    <property type="entry name" value="Glucoamylase"/>
    <property type="match status" value="1"/>
</dbReference>
<protein>
    <recommendedName>
        <fullName evidence="9">Glucoamylase</fullName>
        <ecNumber evidence="9">3.2.1.3</ecNumber>
    </recommendedName>
    <alternativeName>
        <fullName evidence="9">1,4-alpha-D-glucan glucohydrolase</fullName>
    </alternativeName>
    <alternativeName>
        <fullName evidence="9">Glucan 1,4-alpha-glucosidase</fullName>
    </alternativeName>
</protein>
<keyword evidence="4 9" id="KW-0378">Hydrolase</keyword>
<keyword evidence="3 12" id="KW-0732">Signal</keyword>
<sequence>MDLLGQALSNATASWTWPMMHLASAFPLLASVAAFALPGVDIRSADDFIQEEPSFALEKLLCNIGSDGCQARIASPGVVIASPSTQDPDYLYTWTRDSSLVFKCLIDRFLDRYDVSLQHHIEQFIVAEAKLQTVSNPSGSLSDGKGLGEPKFHVNLTAYTSEWGRPQRDGPSLRAIALITYANWLIQNGYRSTASDIIWPVVRNDLDFVAQYWNQTGFDLWEEVKGSSFFTISSQYRALILGSAFAKELEKPSDAYSNIAPQILCFLQSFWTPSRGFIDSNINVKISRTGKNTETILASIHSFDPRLGCDATTFQPCSDRSLSNHKQTVESFRFYGINQGIAKGKAIAVGRYAEDVYYGGNPWYLTTLAAAELLYDAIYVWNQSRSITITNISLPFFRDLMPDVSEGTHIAGSPVFSSVLGAVSGYADGFVNIVARYAAPDGSLAEQFSRDDGHPLSARDLTWSYAALLTAIARRAQRVPPSWTPPDSERPSLPATCSATSATPSTPYASATATVFPPSQTPRCGREAPPQAAVSFEVLAKTEFGQTIKIVGSDEALGRWDAARALRLDASDYSPEYPVWKRTVSLGTGHVVEYKYIRFGSDGSVTWEKDPNHTIAIPCAATAVQSDRWQ</sequence>
<evidence type="ECO:0000256" key="12">
    <source>
        <dbReference type="SAM" id="SignalP"/>
    </source>
</evidence>
<comment type="caution">
    <text evidence="14">The sequence shown here is derived from an EMBL/GenBank/DDBJ whole genome shotgun (WGS) entry which is preliminary data.</text>
</comment>
<feature type="active site" description="Proton acceptor" evidence="10">
    <location>
        <position position="219"/>
    </location>
</feature>
<dbReference type="InterPro" id="IPR012341">
    <property type="entry name" value="6hp_glycosidase-like_sf"/>
</dbReference>
<dbReference type="PRINTS" id="PR00736">
    <property type="entry name" value="GLHYDRLASE15"/>
</dbReference>
<dbReference type="SUPFAM" id="SSF49452">
    <property type="entry name" value="Starch-binding domain-like"/>
    <property type="match status" value="1"/>
</dbReference>
<keyword evidence="15" id="KW-1185">Reference proteome</keyword>
<dbReference type="FunFam" id="2.60.40.10:FF:000552">
    <property type="entry name" value="Related to glucoamylase"/>
    <property type="match status" value="1"/>
</dbReference>
<dbReference type="InterPro" id="IPR013784">
    <property type="entry name" value="Carb-bd-like_fold"/>
</dbReference>
<evidence type="ECO:0000256" key="3">
    <source>
        <dbReference type="ARBA" id="ARBA00022729"/>
    </source>
</evidence>
<dbReference type="InterPro" id="IPR008291">
    <property type="entry name" value="Glucoamylase_SBD"/>
</dbReference>
<feature type="active site" description="Proton donor" evidence="10">
    <location>
        <position position="222"/>
    </location>
</feature>
<name>A0A8H4Q1Q6_9HYPO</name>
<evidence type="ECO:0000256" key="4">
    <source>
        <dbReference type="ARBA" id="ARBA00022801"/>
    </source>
</evidence>
<dbReference type="SUPFAM" id="SSF48208">
    <property type="entry name" value="Six-hairpin glycosidases"/>
    <property type="match status" value="1"/>
</dbReference>
<dbReference type="GO" id="GO:0000272">
    <property type="term" value="P:polysaccharide catabolic process"/>
    <property type="evidence" value="ECO:0007669"/>
    <property type="project" value="UniProtKB-KW"/>
</dbReference>
<evidence type="ECO:0000259" key="13">
    <source>
        <dbReference type="PROSITE" id="PS51166"/>
    </source>
</evidence>
<evidence type="ECO:0000256" key="5">
    <source>
        <dbReference type="ARBA" id="ARBA00023180"/>
    </source>
</evidence>
<dbReference type="InterPro" id="IPR008928">
    <property type="entry name" value="6-hairpin_glycosidase_sf"/>
</dbReference>
<feature type="domain" description="CBM20" evidence="13">
    <location>
        <begin position="526"/>
        <end position="630"/>
    </location>
</feature>
<organism evidence="14 15">
    <name type="scientific">Ophiocordyceps camponoti-floridani</name>
    <dbReference type="NCBI Taxonomy" id="2030778"/>
    <lineage>
        <taxon>Eukaryota</taxon>
        <taxon>Fungi</taxon>
        <taxon>Dikarya</taxon>
        <taxon>Ascomycota</taxon>
        <taxon>Pezizomycotina</taxon>
        <taxon>Sordariomycetes</taxon>
        <taxon>Hypocreomycetidae</taxon>
        <taxon>Hypocreales</taxon>
        <taxon>Ophiocordycipitaceae</taxon>
        <taxon>Ophiocordyceps</taxon>
    </lineage>
</organism>
<dbReference type="InterPro" id="IPR011613">
    <property type="entry name" value="GH15-like"/>
</dbReference>
<dbReference type="PANTHER" id="PTHR31616:SF12">
    <property type="entry name" value="GLUCOAMYLASE"/>
    <property type="match status" value="1"/>
</dbReference>